<keyword evidence="7" id="KW-1185">Reference proteome</keyword>
<dbReference type="PANTHER" id="PTHR22953:SF153">
    <property type="entry name" value="PURPLE ACID PHOSPHATASE"/>
    <property type="match status" value="1"/>
</dbReference>
<dbReference type="EMBL" id="QGDT01000022">
    <property type="protein sequence ID" value="PWJ53575.1"/>
    <property type="molecule type" value="Genomic_DNA"/>
</dbReference>
<dbReference type="RefSeq" id="WP_109678127.1">
    <property type="nucleotide sequence ID" value="NZ_QGDT01000022.1"/>
</dbReference>
<evidence type="ECO:0000313" key="7">
    <source>
        <dbReference type="Proteomes" id="UP000245880"/>
    </source>
</evidence>
<dbReference type="Pfam" id="PF18962">
    <property type="entry name" value="Por_Secre_tail"/>
    <property type="match status" value="1"/>
</dbReference>
<keyword evidence="1" id="KW-0732">Signal</keyword>
<reference evidence="6 7" key="1">
    <citation type="submission" date="2018-03" db="EMBL/GenBank/DDBJ databases">
        <title>Genomic Encyclopedia of Archaeal and Bacterial Type Strains, Phase II (KMG-II): from individual species to whole genera.</title>
        <authorList>
            <person name="Goeker M."/>
        </authorList>
    </citation>
    <scope>NUCLEOTIDE SEQUENCE [LARGE SCALE GENOMIC DNA]</scope>
    <source>
        <strain evidence="6 7">DSM 100346</strain>
    </source>
</reference>
<accession>A0A316A779</accession>
<dbReference type="SUPFAM" id="SSF49363">
    <property type="entry name" value="Purple acid phosphatase, N-terminal domain"/>
    <property type="match status" value="1"/>
</dbReference>
<feature type="compositionally biased region" description="Polar residues" evidence="2">
    <location>
        <begin position="919"/>
        <end position="932"/>
    </location>
</feature>
<dbReference type="Proteomes" id="UP000245880">
    <property type="component" value="Unassembled WGS sequence"/>
</dbReference>
<dbReference type="PANTHER" id="PTHR22953">
    <property type="entry name" value="ACID PHOSPHATASE RELATED"/>
    <property type="match status" value="1"/>
</dbReference>
<dbReference type="InterPro" id="IPR029052">
    <property type="entry name" value="Metallo-depent_PP-like"/>
</dbReference>
<comment type="caution">
    <text evidence="6">The sequence shown here is derived from an EMBL/GenBank/DDBJ whole genome shotgun (WGS) entry which is preliminary data.</text>
</comment>
<sequence>MKNITTAVDDFPVVIKLIKFLVVIQFICLVSSPLTAQVLVGFQSNWKYAPESNTAPAAGWPGLSYDDSSWKTGNGAFGFGTHAYQTLLIRYPAPPAPANNIPVYYFRKAVTIPDVSAYASFRLRAFLDDGIVIYINGVEVSRKNMNPNPSDPYTRSAGDSLNIDSLLSTSLFQNGVNIIAAEVHQTGETSSDILFDLQLEGNAVSTASASIPYKSTWKYLDNGTDQGTAWRSSGFNDASWSSGPGSFGFGGYHPGTVLASGPDQGHYSIYYFRKHLSVSDPSSFSSFHLRAYYDDGMVVYVNGVEVLRRNAPAGIGYTITAGDSITVDTLLSSSLFLAGDNIIAVELRQRNAGSSDVLMDLQLQGNPIAMTDLLLPYQSTWKYLDNGSDQGTTWRNLGFNDASWSSGLGSFGFGGYSPNTILASGPNQGHYSIYYFRKHVSVSDPSAFNGVRLQAYYDDGMVVYINGVEALRRNAPAGIGYTIIAGDSVAVDTVLSTSLFVAGDNIVAVELRQRNAGSSDVLMDLQLEGLTGSITLDRYPYLQLASYDRMTVMWYTHQPANSTVRYSLSPDLSSGYTEVSVASVDTIHRVNLRNLLADTKYYYNVGYGTGVDFQLLQYDPTLNYFRTLPTPADTSHSIRLWLLGDSGGGKRLNPRPKKVRNAYMNYLASINNPHVDGLLFLGDNSNTSPYEGFQPALDSTIFLYYNQPTDRQLLSFIPSWTVFGNHDYNPDFPYLHTDGMSYKIRKAYHNQTAASFTTFAFPDSAQIGGEPTYNQYGYYSFDQGDVHIVVLNPYLIEYDIPTDNWLEASFDNHYNIFSKNSIAQDNTFDTPIDSLPQVKWLIRDLMNNTKKWTLATFHLPPFTTIGHFPDEFDIKRVSERLLPILEKPEYRLDALLVSHSHAYLRAGMIRKVANQARTTDYNETKSPGQENGNLGRYPSTAPYIKTNNETAYTYIMSGSAGRGFNGTVNGIPVNDAGFNDNDANLVKHPRTSVPPLDNLTGDNTTAFYHVTGGSVELLFRENRLDVKFIKELDAAPNFFVADSFVVMKDVNINKVIDLESGDSVRLGASWIGEYNWYSTPSGGSGSRTSSTNELIATGVRYITVMPDDTTTYFVQDGPNYLADTFMVNVINAFPVYLVKFSAQQSEKTIVLNWATTAETNSERFEIQRSLDGKHWVAIGEVSAKGESAVYQSYLYIDTHPYIGINFYRLKMIDHDQSYALSRIVDVRFDLPFETMVYPNPSDDYLEVWVSDWKQIRTVSILNSKGQVLYESGPITNGSVDIHSLVPGIYLVNFTRVDGQVYTHKMLRK</sequence>
<gene>
    <name evidence="6" type="ORF">CLV98_1221</name>
</gene>
<evidence type="ECO:0000313" key="6">
    <source>
        <dbReference type="EMBL" id="PWJ53575.1"/>
    </source>
</evidence>
<dbReference type="InterPro" id="IPR008963">
    <property type="entry name" value="Purple_acid_Pase-like_N"/>
</dbReference>
<proteinExistence type="predicted"/>
<organism evidence="6 7">
    <name type="scientific">Dyadobacter jejuensis</name>
    <dbReference type="NCBI Taxonomy" id="1082580"/>
    <lineage>
        <taxon>Bacteria</taxon>
        <taxon>Pseudomonadati</taxon>
        <taxon>Bacteroidota</taxon>
        <taxon>Cytophagia</taxon>
        <taxon>Cytophagales</taxon>
        <taxon>Spirosomataceae</taxon>
        <taxon>Dyadobacter</taxon>
    </lineage>
</organism>
<dbReference type="Gene3D" id="2.60.120.260">
    <property type="entry name" value="Galactose-binding domain-like"/>
    <property type="match status" value="3"/>
</dbReference>
<dbReference type="InterPro" id="IPR026444">
    <property type="entry name" value="Secre_tail"/>
</dbReference>
<name>A0A316A779_9BACT</name>
<feature type="domain" description="Calcineurin-like phosphoesterase" evidence="3">
    <location>
        <begin position="639"/>
        <end position="903"/>
    </location>
</feature>
<dbReference type="OrthoDB" id="9809781at2"/>
<dbReference type="NCBIfam" id="TIGR04183">
    <property type="entry name" value="Por_Secre_tail"/>
    <property type="match status" value="1"/>
</dbReference>
<evidence type="ECO:0000259" key="5">
    <source>
        <dbReference type="Pfam" id="PF18962"/>
    </source>
</evidence>
<dbReference type="InterPro" id="IPR004843">
    <property type="entry name" value="Calcineurin-like_PHP"/>
</dbReference>
<evidence type="ECO:0000259" key="3">
    <source>
        <dbReference type="Pfam" id="PF00149"/>
    </source>
</evidence>
<dbReference type="Gene3D" id="2.60.40.380">
    <property type="entry name" value="Purple acid phosphatase-like, N-terminal"/>
    <property type="match status" value="1"/>
</dbReference>
<dbReference type="Pfam" id="PF16656">
    <property type="entry name" value="Pur_ac_phosph_N"/>
    <property type="match status" value="1"/>
</dbReference>
<dbReference type="InterPro" id="IPR039331">
    <property type="entry name" value="PAPs-like"/>
</dbReference>
<dbReference type="GO" id="GO:0046872">
    <property type="term" value="F:metal ion binding"/>
    <property type="evidence" value="ECO:0007669"/>
    <property type="project" value="InterPro"/>
</dbReference>
<dbReference type="GO" id="GO:0003993">
    <property type="term" value="F:acid phosphatase activity"/>
    <property type="evidence" value="ECO:0007669"/>
    <property type="project" value="InterPro"/>
</dbReference>
<dbReference type="Gene3D" id="3.60.21.10">
    <property type="match status" value="1"/>
</dbReference>
<feature type="domain" description="Secretion system C-terminal sorting" evidence="5">
    <location>
        <begin position="1236"/>
        <end position="1304"/>
    </location>
</feature>
<evidence type="ECO:0000259" key="4">
    <source>
        <dbReference type="Pfam" id="PF16656"/>
    </source>
</evidence>
<evidence type="ECO:0000256" key="1">
    <source>
        <dbReference type="ARBA" id="ARBA00022729"/>
    </source>
</evidence>
<protein>
    <submittedName>
        <fullName evidence="6">Putative secreted protein (Por secretion system target)</fullName>
    </submittedName>
</protein>
<dbReference type="Pfam" id="PF00149">
    <property type="entry name" value="Metallophos"/>
    <property type="match status" value="1"/>
</dbReference>
<feature type="domain" description="Purple acid phosphatase N-terminal" evidence="4">
    <location>
        <begin position="542"/>
        <end position="609"/>
    </location>
</feature>
<dbReference type="SUPFAM" id="SSF56300">
    <property type="entry name" value="Metallo-dependent phosphatases"/>
    <property type="match status" value="1"/>
</dbReference>
<feature type="region of interest" description="Disordered" evidence="2">
    <location>
        <begin position="919"/>
        <end position="939"/>
    </location>
</feature>
<dbReference type="InterPro" id="IPR015914">
    <property type="entry name" value="PAPs_N"/>
</dbReference>
<evidence type="ECO:0000256" key="2">
    <source>
        <dbReference type="SAM" id="MobiDB-lite"/>
    </source>
</evidence>